<dbReference type="PROSITE" id="PS01029">
    <property type="entry name" value="DEHYDROQUINASE_II"/>
    <property type="match status" value="1"/>
</dbReference>
<evidence type="ECO:0000256" key="8">
    <source>
        <dbReference type="HAMAP-Rule" id="MF_00169"/>
    </source>
</evidence>
<evidence type="ECO:0000256" key="1">
    <source>
        <dbReference type="ARBA" id="ARBA00001864"/>
    </source>
</evidence>
<dbReference type="GO" id="GO:0009423">
    <property type="term" value="P:chorismate biosynthetic process"/>
    <property type="evidence" value="ECO:0007669"/>
    <property type="project" value="UniProtKB-UniRule"/>
</dbReference>
<evidence type="ECO:0000256" key="9">
    <source>
        <dbReference type="PIRSR" id="PIRSR001399-1"/>
    </source>
</evidence>
<evidence type="ECO:0000313" key="13">
    <source>
        <dbReference type="Proteomes" id="UP001329915"/>
    </source>
</evidence>
<dbReference type="EC" id="4.2.1.10" evidence="5 8"/>
<evidence type="ECO:0000256" key="5">
    <source>
        <dbReference type="ARBA" id="ARBA00012060"/>
    </source>
</evidence>
<gene>
    <name evidence="8 12" type="primary">aroQ</name>
    <name evidence="12" type="ORF">MFMK1_002957</name>
</gene>
<sequence>MVKVWVLNGPNLNLLGNREPKIYGSGTLEELNEEIVNRGRQLGLAVQCYQSNHEGWLVDKIHAAAGEADCLIINPAAYSHYSIAIRDAVAAIAVPVIEVHLSNIAAREEFRHRSLITPVAAGQISGFGKRSYILALEAAKLMLIGS</sequence>
<keyword evidence="6 8" id="KW-0057">Aromatic amino acid biosynthesis</keyword>
<evidence type="ECO:0000256" key="6">
    <source>
        <dbReference type="ARBA" id="ARBA00023141"/>
    </source>
</evidence>
<reference evidence="12 13" key="1">
    <citation type="submission" date="2023-04" db="EMBL/GenBank/DDBJ databases">
        <authorList>
            <person name="Hsu D."/>
        </authorList>
    </citation>
    <scope>NUCLEOTIDE SEQUENCE [LARGE SCALE GENOMIC DNA]</scope>
    <source>
        <strain evidence="12 13">MK1</strain>
    </source>
</reference>
<feature type="binding site" evidence="8 10">
    <location>
        <position position="111"/>
    </location>
    <ligand>
        <name>substrate</name>
    </ligand>
</feature>
<comment type="subunit">
    <text evidence="4 8">Homododecamer.</text>
</comment>
<proteinExistence type="inferred from homology"/>
<dbReference type="GO" id="GO:0003855">
    <property type="term" value="F:3-dehydroquinate dehydratase activity"/>
    <property type="evidence" value="ECO:0007669"/>
    <property type="project" value="UniProtKB-UniRule"/>
</dbReference>
<dbReference type="GO" id="GO:0009073">
    <property type="term" value="P:aromatic amino acid family biosynthetic process"/>
    <property type="evidence" value="ECO:0007669"/>
    <property type="project" value="UniProtKB-KW"/>
</dbReference>
<feature type="active site" description="Proton donor" evidence="8 9">
    <location>
        <position position="100"/>
    </location>
</feature>
<dbReference type="InterPro" id="IPR036441">
    <property type="entry name" value="DHquinase_II_sf"/>
</dbReference>
<evidence type="ECO:0000313" key="12">
    <source>
        <dbReference type="EMBL" id="WRO23109.1"/>
    </source>
</evidence>
<evidence type="ECO:0000256" key="7">
    <source>
        <dbReference type="ARBA" id="ARBA00023239"/>
    </source>
</evidence>
<dbReference type="InterPro" id="IPR018509">
    <property type="entry name" value="DHquinase_II_CS"/>
</dbReference>
<comment type="pathway">
    <text evidence="2 8">Metabolic intermediate biosynthesis; chorismate biosynthesis; chorismate from D-erythrose 4-phosphate and phosphoenolpyruvate: step 3/7.</text>
</comment>
<evidence type="ECO:0000256" key="4">
    <source>
        <dbReference type="ARBA" id="ARBA00011193"/>
    </source>
</evidence>
<evidence type="ECO:0000256" key="2">
    <source>
        <dbReference type="ARBA" id="ARBA00004902"/>
    </source>
</evidence>
<evidence type="ECO:0000256" key="3">
    <source>
        <dbReference type="ARBA" id="ARBA00011037"/>
    </source>
</evidence>
<dbReference type="EMBL" id="CP121694">
    <property type="protein sequence ID" value="WRO23109.1"/>
    <property type="molecule type" value="Genomic_DNA"/>
</dbReference>
<dbReference type="PANTHER" id="PTHR21272:SF3">
    <property type="entry name" value="CATABOLIC 3-DEHYDROQUINASE"/>
    <property type="match status" value="1"/>
</dbReference>
<evidence type="ECO:0000256" key="10">
    <source>
        <dbReference type="PIRSR" id="PIRSR001399-2"/>
    </source>
</evidence>
<dbReference type="PIRSF" id="PIRSF001399">
    <property type="entry name" value="DHquinase_II"/>
    <property type="match status" value="1"/>
</dbReference>
<dbReference type="NCBIfam" id="TIGR01088">
    <property type="entry name" value="aroQ"/>
    <property type="match status" value="1"/>
</dbReference>
<feature type="binding site" evidence="8 10">
    <location>
        <begin position="101"/>
        <end position="102"/>
    </location>
    <ligand>
        <name>substrate</name>
    </ligand>
</feature>
<feature type="site" description="Transition state stabilizer" evidence="8 11">
    <location>
        <position position="18"/>
    </location>
</feature>
<evidence type="ECO:0000256" key="11">
    <source>
        <dbReference type="PIRSR" id="PIRSR001399-3"/>
    </source>
</evidence>
<dbReference type="Pfam" id="PF01220">
    <property type="entry name" value="DHquinase_II"/>
    <property type="match status" value="1"/>
</dbReference>
<dbReference type="HAMAP" id="MF_00169">
    <property type="entry name" value="AroQ"/>
    <property type="match status" value="1"/>
</dbReference>
<comment type="function">
    <text evidence="8">Catalyzes a trans-dehydration via an enolate intermediate.</text>
</comment>
<dbReference type="GO" id="GO:0019631">
    <property type="term" value="P:quinate catabolic process"/>
    <property type="evidence" value="ECO:0007669"/>
    <property type="project" value="TreeGrafter"/>
</dbReference>
<dbReference type="NCBIfam" id="NF003805">
    <property type="entry name" value="PRK05395.1-2"/>
    <property type="match status" value="1"/>
</dbReference>
<keyword evidence="8" id="KW-0028">Amino-acid biosynthesis</keyword>
<feature type="active site" description="Proton acceptor" evidence="8 9">
    <location>
        <position position="23"/>
    </location>
</feature>
<dbReference type="GO" id="GO:0008652">
    <property type="term" value="P:amino acid biosynthetic process"/>
    <property type="evidence" value="ECO:0007669"/>
    <property type="project" value="UniProtKB-KW"/>
</dbReference>
<dbReference type="CDD" id="cd00466">
    <property type="entry name" value="DHQase_II"/>
    <property type="match status" value="1"/>
</dbReference>
<dbReference type="Proteomes" id="UP001329915">
    <property type="component" value="Chromosome"/>
</dbReference>
<protein>
    <recommendedName>
        <fullName evidence="5 8">3-dehydroquinate dehydratase</fullName>
        <shortName evidence="8">3-dehydroquinase</shortName>
        <ecNumber evidence="5 8">4.2.1.10</ecNumber>
    </recommendedName>
    <alternativeName>
        <fullName evidence="8">Type II DHQase</fullName>
    </alternativeName>
</protein>
<dbReference type="NCBIfam" id="NF003807">
    <property type="entry name" value="PRK05395.1-4"/>
    <property type="match status" value="1"/>
</dbReference>
<comment type="similarity">
    <text evidence="3 8">Belongs to the type-II 3-dehydroquinase family.</text>
</comment>
<dbReference type="InterPro" id="IPR001874">
    <property type="entry name" value="DHquinase_II"/>
</dbReference>
<dbReference type="AlphaFoldDB" id="A0AAU0UQQ2"/>
<feature type="binding site" evidence="8 10">
    <location>
        <position position="80"/>
    </location>
    <ligand>
        <name>substrate</name>
    </ligand>
</feature>
<feature type="binding site" evidence="8 10">
    <location>
        <position position="87"/>
    </location>
    <ligand>
        <name>substrate</name>
    </ligand>
</feature>
<name>A0AAU0UQQ2_9FIRM</name>
<dbReference type="PANTHER" id="PTHR21272">
    <property type="entry name" value="CATABOLIC 3-DEHYDROQUINASE"/>
    <property type="match status" value="1"/>
</dbReference>
<organism evidence="12 13">
    <name type="scientific">Metallumcola ferriviriculae</name>
    <dbReference type="NCBI Taxonomy" id="3039180"/>
    <lineage>
        <taxon>Bacteria</taxon>
        <taxon>Bacillati</taxon>
        <taxon>Bacillota</taxon>
        <taxon>Clostridia</taxon>
        <taxon>Neomoorellales</taxon>
        <taxon>Desulfitibacteraceae</taxon>
        <taxon>Metallumcola</taxon>
    </lineage>
</organism>
<dbReference type="KEGG" id="dbc:MFMK1_002957"/>
<keyword evidence="13" id="KW-1185">Reference proteome</keyword>
<accession>A0AAU0UQQ2</accession>
<dbReference type="SUPFAM" id="SSF52304">
    <property type="entry name" value="Type II 3-dehydroquinate dehydratase"/>
    <property type="match status" value="1"/>
</dbReference>
<keyword evidence="7 8" id="KW-0456">Lyase</keyword>
<comment type="catalytic activity">
    <reaction evidence="1 8">
        <text>3-dehydroquinate = 3-dehydroshikimate + H2O</text>
        <dbReference type="Rhea" id="RHEA:21096"/>
        <dbReference type="ChEBI" id="CHEBI:15377"/>
        <dbReference type="ChEBI" id="CHEBI:16630"/>
        <dbReference type="ChEBI" id="CHEBI:32364"/>
        <dbReference type="EC" id="4.2.1.10"/>
    </reaction>
</comment>
<dbReference type="NCBIfam" id="NF003806">
    <property type="entry name" value="PRK05395.1-3"/>
    <property type="match status" value="1"/>
</dbReference>
<dbReference type="Gene3D" id="3.40.50.9100">
    <property type="entry name" value="Dehydroquinase, class II"/>
    <property type="match status" value="1"/>
</dbReference>
<feature type="binding site" evidence="8 10">
    <location>
        <position position="74"/>
    </location>
    <ligand>
        <name>substrate</name>
    </ligand>
</feature>